<evidence type="ECO:0000256" key="1">
    <source>
        <dbReference type="SAM" id="Phobius"/>
    </source>
</evidence>
<keyword evidence="1" id="KW-0812">Transmembrane</keyword>
<evidence type="ECO:0000313" key="2">
    <source>
        <dbReference type="Ensembl" id="ENSPNYP00000017866.1"/>
    </source>
</evidence>
<dbReference type="Ensembl" id="ENSPNYT00000018308.1">
    <property type="protein sequence ID" value="ENSPNYP00000017866.1"/>
    <property type="gene ID" value="ENSPNYG00000013473.1"/>
</dbReference>
<organism evidence="2">
    <name type="scientific">Pundamilia nyererei</name>
    <dbReference type="NCBI Taxonomy" id="303518"/>
    <lineage>
        <taxon>Eukaryota</taxon>
        <taxon>Metazoa</taxon>
        <taxon>Chordata</taxon>
        <taxon>Craniata</taxon>
        <taxon>Vertebrata</taxon>
        <taxon>Euteleostomi</taxon>
        <taxon>Actinopterygii</taxon>
        <taxon>Neopterygii</taxon>
        <taxon>Teleostei</taxon>
        <taxon>Neoteleostei</taxon>
        <taxon>Acanthomorphata</taxon>
        <taxon>Ovalentaria</taxon>
        <taxon>Cichlomorphae</taxon>
        <taxon>Cichliformes</taxon>
        <taxon>Cichlidae</taxon>
        <taxon>African cichlids</taxon>
        <taxon>Pseudocrenilabrinae</taxon>
        <taxon>Haplochromini</taxon>
        <taxon>Pundamilia</taxon>
    </lineage>
</organism>
<dbReference type="STRING" id="303518.ENSPNYP00000017866"/>
<name>A0A3B4G8C3_9CICH</name>
<accession>A0A3B4G8C3</accession>
<dbReference type="SUPFAM" id="SSF52540">
    <property type="entry name" value="P-loop containing nucleoside triphosphate hydrolases"/>
    <property type="match status" value="1"/>
</dbReference>
<keyword evidence="1" id="KW-0472">Membrane</keyword>
<reference evidence="2" key="1">
    <citation type="submission" date="2023-09" db="UniProtKB">
        <authorList>
            <consortium name="Ensembl"/>
        </authorList>
    </citation>
    <scope>IDENTIFICATION</scope>
</reference>
<dbReference type="PANTHER" id="PTHR14241">
    <property type="entry name" value="INTERFERON-INDUCED PROTEIN 44"/>
    <property type="match status" value="1"/>
</dbReference>
<feature type="transmembrane region" description="Helical" evidence="1">
    <location>
        <begin position="42"/>
        <end position="67"/>
    </location>
</feature>
<dbReference type="PANTHER" id="PTHR14241:SF1">
    <property type="entry name" value="INTERFERON-INDUCED PROTEIN 44-RELATED"/>
    <property type="match status" value="1"/>
</dbReference>
<protein>
    <submittedName>
        <fullName evidence="2">Interferon-induced protein 44-like</fullName>
    </submittedName>
</protein>
<dbReference type="GO" id="GO:0006955">
    <property type="term" value="P:immune response"/>
    <property type="evidence" value="ECO:0007669"/>
    <property type="project" value="TreeGrafter"/>
</dbReference>
<dbReference type="AlphaFoldDB" id="A0A3B4G8C3"/>
<dbReference type="Gene3D" id="3.40.50.300">
    <property type="entry name" value="P-loop containing nucleotide triphosphate hydrolases"/>
    <property type="match status" value="1"/>
</dbReference>
<dbReference type="InterPro" id="IPR027417">
    <property type="entry name" value="P-loop_NTPase"/>
</dbReference>
<dbReference type="GeneTree" id="ENSGT00940000160560"/>
<sequence>MFCFVLINKNKQKILDFVKFQKYQNNETILLKPLLSRPASNVMVLGHVGPVFLVFLYFFSVSVWLIVCRNNQDALDFLKSYSPRNHEATHLRILLIGPAGEGKSTFINSVDSVLQGRVANRAPTDQHVTADSFTKKVCICFKQRLMNSIFCHYSFVINDIMGMERTKGVHVEDIKLALRGHVKDGYEFDPENKLEEGDLGYNAAPELSERVHVVVTVVPAGVVSLLTSDMIAKLRDIRLAATALEIPQLAILTKVDDACPKAQKNVNNIYKSDYLKEQVYKFSQLLGLPVNSIFLVKNYSSEINTNDATDAHILCALKQMIVFGEDYLSHLND</sequence>
<proteinExistence type="predicted"/>
<keyword evidence="1" id="KW-1133">Transmembrane helix</keyword>